<dbReference type="EMBL" id="GBXM01074161">
    <property type="protein sequence ID" value="JAH34416.1"/>
    <property type="molecule type" value="Transcribed_RNA"/>
</dbReference>
<name>A0A0E9RZB9_ANGAN</name>
<organism evidence="2">
    <name type="scientific">Anguilla anguilla</name>
    <name type="common">European freshwater eel</name>
    <name type="synonym">Muraena anguilla</name>
    <dbReference type="NCBI Taxonomy" id="7936"/>
    <lineage>
        <taxon>Eukaryota</taxon>
        <taxon>Metazoa</taxon>
        <taxon>Chordata</taxon>
        <taxon>Craniata</taxon>
        <taxon>Vertebrata</taxon>
        <taxon>Euteleostomi</taxon>
        <taxon>Actinopterygii</taxon>
        <taxon>Neopterygii</taxon>
        <taxon>Teleostei</taxon>
        <taxon>Anguilliformes</taxon>
        <taxon>Anguillidae</taxon>
        <taxon>Anguilla</taxon>
    </lineage>
</organism>
<proteinExistence type="predicted"/>
<dbReference type="AlphaFoldDB" id="A0A0E9RZB9"/>
<feature type="chain" id="PRO_5002431914" evidence="1">
    <location>
        <begin position="19"/>
        <end position="43"/>
    </location>
</feature>
<protein>
    <submittedName>
        <fullName evidence="2">Uncharacterized protein</fullName>
    </submittedName>
</protein>
<reference evidence="2" key="1">
    <citation type="submission" date="2014-11" db="EMBL/GenBank/DDBJ databases">
        <authorList>
            <person name="Amaro Gonzalez C."/>
        </authorList>
    </citation>
    <scope>NUCLEOTIDE SEQUENCE</scope>
</reference>
<evidence type="ECO:0000256" key="1">
    <source>
        <dbReference type="SAM" id="SignalP"/>
    </source>
</evidence>
<accession>A0A0E9RZB9</accession>
<evidence type="ECO:0000313" key="2">
    <source>
        <dbReference type="EMBL" id="JAH34416.1"/>
    </source>
</evidence>
<reference evidence="2" key="2">
    <citation type="journal article" date="2015" name="Fish Shellfish Immunol.">
        <title>Early steps in the European eel (Anguilla anguilla)-Vibrio vulnificus interaction in the gills: Role of the RtxA13 toxin.</title>
        <authorList>
            <person name="Callol A."/>
            <person name="Pajuelo D."/>
            <person name="Ebbesson L."/>
            <person name="Teles M."/>
            <person name="MacKenzie S."/>
            <person name="Amaro C."/>
        </authorList>
    </citation>
    <scope>NUCLEOTIDE SEQUENCE</scope>
</reference>
<feature type="signal peptide" evidence="1">
    <location>
        <begin position="1"/>
        <end position="18"/>
    </location>
</feature>
<keyword evidence="1" id="KW-0732">Signal</keyword>
<sequence length="43" mass="4986">MVSWVFLLCIVKHHVCHSRRVTSPVHLESSQLFAHFSNKCCAF</sequence>